<accession>A0ABR0V3U5</accession>
<evidence type="ECO:0000256" key="3">
    <source>
        <dbReference type="SAM" id="MobiDB-lite"/>
    </source>
</evidence>
<dbReference type="Pfam" id="PF03790">
    <property type="entry name" value="KNOX1"/>
    <property type="match status" value="1"/>
</dbReference>
<evidence type="ECO:0000313" key="6">
    <source>
        <dbReference type="Proteomes" id="UP001318860"/>
    </source>
</evidence>
<feature type="compositionally biased region" description="Polar residues" evidence="3">
    <location>
        <begin position="1"/>
        <end position="19"/>
    </location>
</feature>
<evidence type="ECO:0000313" key="5">
    <source>
        <dbReference type="EMBL" id="KAK6129561.1"/>
    </source>
</evidence>
<proteinExistence type="predicted"/>
<reference evidence="5 6" key="1">
    <citation type="journal article" date="2021" name="Comput. Struct. Biotechnol. J.">
        <title>De novo genome assembly of the potent medicinal plant Rehmannia glutinosa using nanopore technology.</title>
        <authorList>
            <person name="Ma L."/>
            <person name="Dong C."/>
            <person name="Song C."/>
            <person name="Wang X."/>
            <person name="Zheng X."/>
            <person name="Niu Y."/>
            <person name="Chen S."/>
            <person name="Feng W."/>
        </authorList>
    </citation>
    <scope>NUCLEOTIDE SEQUENCE [LARGE SCALE GENOMIC DNA]</scope>
    <source>
        <strain evidence="5">DH-2019</strain>
    </source>
</reference>
<protein>
    <recommendedName>
        <fullName evidence="4">KNOX1 domain-containing protein</fullName>
    </recommendedName>
</protein>
<sequence>MAFPNHLSQEEMNFSQNSPPFDDKPTVSHWLNTAILRHPNLLNTDSDAATNQWLSRSILLPSVSDDSMMAESADLNDNGRNQNRELTDTGGEGAVNWQIARLKADILSHPLYEQLLSAHVACLRIATPVDQLPRIDAQLAQSQQVVEKYSALGHGSLGDEKDLDQFIVLEVFVPKIMDTMSVNKRACCSIVFFYSGLRAKRKISHDALAV</sequence>
<dbReference type="EMBL" id="JABTTQ020001630">
    <property type="protein sequence ID" value="KAK6129561.1"/>
    <property type="molecule type" value="Genomic_DNA"/>
</dbReference>
<dbReference type="InterPro" id="IPR005540">
    <property type="entry name" value="KNOX1"/>
</dbReference>
<dbReference type="SMART" id="SM01255">
    <property type="entry name" value="KNOX1"/>
    <property type="match status" value="1"/>
</dbReference>
<name>A0ABR0V3U5_REHGL</name>
<keyword evidence="6" id="KW-1185">Reference proteome</keyword>
<feature type="region of interest" description="Disordered" evidence="3">
    <location>
        <begin position="1"/>
        <end position="23"/>
    </location>
</feature>
<evidence type="ECO:0000256" key="2">
    <source>
        <dbReference type="ARBA" id="ARBA00023242"/>
    </source>
</evidence>
<comment type="caution">
    <text evidence="5">The sequence shown here is derived from an EMBL/GenBank/DDBJ whole genome shotgun (WGS) entry which is preliminary data.</text>
</comment>
<evidence type="ECO:0000256" key="1">
    <source>
        <dbReference type="ARBA" id="ARBA00004123"/>
    </source>
</evidence>
<dbReference type="Proteomes" id="UP001318860">
    <property type="component" value="Unassembled WGS sequence"/>
</dbReference>
<keyword evidence="2" id="KW-0539">Nucleus</keyword>
<comment type="subcellular location">
    <subcellularLocation>
        <location evidence="1">Nucleus</location>
    </subcellularLocation>
</comment>
<gene>
    <name evidence="5" type="ORF">DH2020_036690</name>
</gene>
<organism evidence="5 6">
    <name type="scientific">Rehmannia glutinosa</name>
    <name type="common">Chinese foxglove</name>
    <dbReference type="NCBI Taxonomy" id="99300"/>
    <lineage>
        <taxon>Eukaryota</taxon>
        <taxon>Viridiplantae</taxon>
        <taxon>Streptophyta</taxon>
        <taxon>Embryophyta</taxon>
        <taxon>Tracheophyta</taxon>
        <taxon>Spermatophyta</taxon>
        <taxon>Magnoliopsida</taxon>
        <taxon>eudicotyledons</taxon>
        <taxon>Gunneridae</taxon>
        <taxon>Pentapetalae</taxon>
        <taxon>asterids</taxon>
        <taxon>lamiids</taxon>
        <taxon>Lamiales</taxon>
        <taxon>Orobanchaceae</taxon>
        <taxon>Rehmannieae</taxon>
        <taxon>Rehmannia</taxon>
    </lineage>
</organism>
<feature type="domain" description="KNOX1" evidence="4">
    <location>
        <begin position="100"/>
        <end position="144"/>
    </location>
</feature>
<evidence type="ECO:0000259" key="4">
    <source>
        <dbReference type="SMART" id="SM01255"/>
    </source>
</evidence>